<dbReference type="PANTHER" id="PTHR37576:SF2">
    <property type="entry name" value="DEFECT AT LOW TEMPERATURE PROTEIN 1"/>
    <property type="match status" value="1"/>
</dbReference>
<sequence length="601" mass="65662">MAVTILCVSNHKRVKDWPFERFPIQPNVLLNIANQIQNLGLLTMIAQGLAIAWWRKALRGSSLNTLHRNHAYSYSFYAIITAGRNFNIVALAALMTKFAVIDSTLFQRATRTAITQQTAYMNSSVTAWIATEWPDHSGGIPGKDNITKTVDADWAKVIDAYTAKIANGKMHDLLGGKASFFGCPFRQECTGSIEGLGLAYNCTTKREDIDYGLQHQAQPNNSSSFPLWNVTFRPNWATPEKPYASVQLDMLYADTHRGEQPGSCPGTVTRRSCEIRPAVVKYPVVVMIPSEEELKGGNIVTHIKFFNETKMAFGAPLSDQQVDQVKFLRHHNLNETAGDTSTIGALSYVLSNLYRSSAELVFDKEWDIKVQGSQAQSIFYADNDKADGEGDAARGRCYYDIDAKNREGVGRDDPAVALLRKMNTLAFTAGLYLNGAPTTDVAARPAAGMPSQTVLTSVTGIVEEYVTNFAYMAGALVATLFTLLAVLPVYWGYWQLGRKVTLGPLEITQAFGAPIVAPDRYKNTHGDFDHILKEVGERRVQYGQLVGAPRGQMGIAEPKDVQYPDTVVRAGSSHKSRVAGFGIGAVLGGTIAGIIGGNAKS</sequence>
<keyword evidence="1" id="KW-1133">Transmembrane helix</keyword>
<dbReference type="Proteomes" id="UP000244855">
    <property type="component" value="Unassembled WGS sequence"/>
</dbReference>
<protein>
    <submittedName>
        <fullName evidence="2">Uncharacterized protein</fullName>
    </submittedName>
</protein>
<dbReference type="OrthoDB" id="5357734at2759"/>
<gene>
    <name evidence="2" type="ORF">DM02DRAFT_608961</name>
</gene>
<dbReference type="InterPro" id="IPR021514">
    <property type="entry name" value="DUF3176"/>
</dbReference>
<name>A0A2V1EA55_9PLEO</name>
<evidence type="ECO:0000313" key="2">
    <source>
        <dbReference type="EMBL" id="PVI07411.1"/>
    </source>
</evidence>
<keyword evidence="3" id="KW-1185">Reference proteome</keyword>
<evidence type="ECO:0000256" key="1">
    <source>
        <dbReference type="SAM" id="Phobius"/>
    </source>
</evidence>
<dbReference type="STRING" id="97972.A0A2V1EA55"/>
<dbReference type="PANTHER" id="PTHR37576">
    <property type="entry name" value="DEFECT AT LOW TEMPERATURE PROTEIN 1"/>
    <property type="match status" value="1"/>
</dbReference>
<organism evidence="2 3">
    <name type="scientific">Periconia macrospinosa</name>
    <dbReference type="NCBI Taxonomy" id="97972"/>
    <lineage>
        <taxon>Eukaryota</taxon>
        <taxon>Fungi</taxon>
        <taxon>Dikarya</taxon>
        <taxon>Ascomycota</taxon>
        <taxon>Pezizomycotina</taxon>
        <taxon>Dothideomycetes</taxon>
        <taxon>Pleosporomycetidae</taxon>
        <taxon>Pleosporales</taxon>
        <taxon>Massarineae</taxon>
        <taxon>Periconiaceae</taxon>
        <taxon>Periconia</taxon>
    </lineage>
</organism>
<reference evidence="2 3" key="1">
    <citation type="journal article" date="2018" name="Sci. Rep.">
        <title>Comparative genomics provides insights into the lifestyle and reveals functional heterogeneity of dark septate endophytic fungi.</title>
        <authorList>
            <person name="Knapp D.G."/>
            <person name="Nemeth J.B."/>
            <person name="Barry K."/>
            <person name="Hainaut M."/>
            <person name="Henrissat B."/>
            <person name="Johnson J."/>
            <person name="Kuo A."/>
            <person name="Lim J.H.P."/>
            <person name="Lipzen A."/>
            <person name="Nolan M."/>
            <person name="Ohm R.A."/>
            <person name="Tamas L."/>
            <person name="Grigoriev I.V."/>
            <person name="Spatafora J.W."/>
            <person name="Nagy L.G."/>
            <person name="Kovacs G.M."/>
        </authorList>
    </citation>
    <scope>NUCLEOTIDE SEQUENCE [LARGE SCALE GENOMIC DNA]</scope>
    <source>
        <strain evidence="2 3">DSE2036</strain>
    </source>
</reference>
<dbReference type="AlphaFoldDB" id="A0A2V1EA55"/>
<evidence type="ECO:0000313" key="3">
    <source>
        <dbReference type="Proteomes" id="UP000244855"/>
    </source>
</evidence>
<accession>A0A2V1EA55</accession>
<dbReference type="Pfam" id="PF11374">
    <property type="entry name" value="DUF3176"/>
    <property type="match status" value="1"/>
</dbReference>
<feature type="transmembrane region" description="Helical" evidence="1">
    <location>
        <begin position="578"/>
        <end position="599"/>
    </location>
</feature>
<feature type="transmembrane region" description="Helical" evidence="1">
    <location>
        <begin position="469"/>
        <end position="491"/>
    </location>
</feature>
<proteinExistence type="predicted"/>
<dbReference type="EMBL" id="KZ805304">
    <property type="protein sequence ID" value="PVI07411.1"/>
    <property type="molecule type" value="Genomic_DNA"/>
</dbReference>
<keyword evidence="1" id="KW-0472">Membrane</keyword>
<keyword evidence="1" id="KW-0812">Transmembrane</keyword>